<dbReference type="RefSeq" id="WP_345263349.1">
    <property type="nucleotide sequence ID" value="NZ_BAABIM010000001.1"/>
</dbReference>
<keyword evidence="2" id="KW-0812">Transmembrane</keyword>
<keyword evidence="4" id="KW-1185">Reference proteome</keyword>
<keyword evidence="2" id="KW-1133">Transmembrane helix</keyword>
<comment type="caution">
    <text evidence="3">The sequence shown here is derived from an EMBL/GenBank/DDBJ whole genome shotgun (WGS) entry which is preliminary data.</text>
</comment>
<gene>
    <name evidence="3" type="ORF">GCM10023226_10510</name>
</gene>
<evidence type="ECO:0000256" key="2">
    <source>
        <dbReference type="SAM" id="Phobius"/>
    </source>
</evidence>
<evidence type="ECO:0000313" key="4">
    <source>
        <dbReference type="Proteomes" id="UP001500621"/>
    </source>
</evidence>
<proteinExistence type="predicted"/>
<feature type="transmembrane region" description="Helical" evidence="2">
    <location>
        <begin position="42"/>
        <end position="63"/>
    </location>
</feature>
<accession>A0ABP8VZY3</accession>
<evidence type="ECO:0000256" key="1">
    <source>
        <dbReference type="SAM" id="MobiDB-lite"/>
    </source>
</evidence>
<reference evidence="4" key="1">
    <citation type="journal article" date="2019" name="Int. J. Syst. Evol. Microbiol.">
        <title>The Global Catalogue of Microorganisms (GCM) 10K type strain sequencing project: providing services to taxonomists for standard genome sequencing and annotation.</title>
        <authorList>
            <consortium name="The Broad Institute Genomics Platform"/>
            <consortium name="The Broad Institute Genome Sequencing Center for Infectious Disease"/>
            <person name="Wu L."/>
            <person name="Ma J."/>
        </authorList>
    </citation>
    <scope>NUCLEOTIDE SEQUENCE [LARGE SCALE GENOMIC DNA]</scope>
    <source>
        <strain evidence="4">JCM 18127</strain>
    </source>
</reference>
<evidence type="ECO:0000313" key="3">
    <source>
        <dbReference type="EMBL" id="GAA4675257.1"/>
    </source>
</evidence>
<keyword evidence="2" id="KW-0472">Membrane</keyword>
<name>A0ABP8VZY3_9ACTN</name>
<feature type="region of interest" description="Disordered" evidence="1">
    <location>
        <begin position="73"/>
        <end position="100"/>
    </location>
</feature>
<protein>
    <submittedName>
        <fullName evidence="3">Uncharacterized protein</fullName>
    </submittedName>
</protein>
<dbReference type="Proteomes" id="UP001500621">
    <property type="component" value="Unassembled WGS sequence"/>
</dbReference>
<feature type="compositionally biased region" description="Basic residues" evidence="1">
    <location>
        <begin position="89"/>
        <end position="100"/>
    </location>
</feature>
<dbReference type="EMBL" id="BAABIM010000001">
    <property type="protein sequence ID" value="GAA4675257.1"/>
    <property type="molecule type" value="Genomic_DNA"/>
</dbReference>
<sequence length="100" mass="10262">MQPAAPDRRRRGAVVTALLAAVLLIATSLGLAAETPAGTTLAVVLVSLATLCLAGSRHGVLVVRTATATPTRWGTAPPVLPHRVTAPRVHPRRPRAPGIG</sequence>
<organism evidence="3 4">
    <name type="scientific">Nocardioides nanhaiensis</name>
    <dbReference type="NCBI Taxonomy" id="1476871"/>
    <lineage>
        <taxon>Bacteria</taxon>
        <taxon>Bacillati</taxon>
        <taxon>Actinomycetota</taxon>
        <taxon>Actinomycetes</taxon>
        <taxon>Propionibacteriales</taxon>
        <taxon>Nocardioidaceae</taxon>
        <taxon>Nocardioides</taxon>
    </lineage>
</organism>